<name>A0A124H8D1_9ACTN</name>
<dbReference type="EMBL" id="LMWM01000058">
    <property type="protein sequence ID" value="KUM82365.1"/>
    <property type="molecule type" value="Genomic_DNA"/>
</dbReference>
<evidence type="ECO:0000313" key="1">
    <source>
        <dbReference type="EMBL" id="KUM82365.1"/>
    </source>
</evidence>
<evidence type="ECO:0000313" key="2">
    <source>
        <dbReference type="Proteomes" id="UP000053039"/>
    </source>
</evidence>
<dbReference type="AlphaFoldDB" id="A0A124H8D1"/>
<organism evidence="1 2">
    <name type="scientific">Streptomyces pseudovenezuelae</name>
    <dbReference type="NCBI Taxonomy" id="67350"/>
    <lineage>
        <taxon>Bacteria</taxon>
        <taxon>Bacillati</taxon>
        <taxon>Actinomycetota</taxon>
        <taxon>Actinomycetes</taxon>
        <taxon>Kitasatosporales</taxon>
        <taxon>Streptomycetaceae</taxon>
        <taxon>Streptomyces</taxon>
        <taxon>Streptomyces aurantiacus group</taxon>
    </lineage>
</organism>
<comment type="caution">
    <text evidence="1">The sequence shown here is derived from an EMBL/GenBank/DDBJ whole genome shotgun (WGS) entry which is preliminary data.</text>
</comment>
<reference evidence="1 2" key="1">
    <citation type="submission" date="2015-10" db="EMBL/GenBank/DDBJ databases">
        <title>Draft genome sequence of Streptomyces pseudovenezuelae DSM 40212, type strain for the species Streptomyces pseudovenezuelae.</title>
        <authorList>
            <person name="Ruckert C."/>
            <person name="Winkler A."/>
            <person name="Kalinowski J."/>
            <person name="Kampfer P."/>
            <person name="Glaeser S."/>
        </authorList>
    </citation>
    <scope>NUCLEOTIDE SEQUENCE [LARGE SCALE GENOMIC DNA]</scope>
    <source>
        <strain evidence="1 2">DSM 40212</strain>
    </source>
</reference>
<dbReference type="Proteomes" id="UP000053039">
    <property type="component" value="Unassembled WGS sequence"/>
</dbReference>
<gene>
    <name evidence="1" type="ORF">AQI94_41970</name>
</gene>
<protein>
    <submittedName>
        <fullName evidence="1">Uncharacterized protein</fullName>
    </submittedName>
</protein>
<proteinExistence type="predicted"/>
<sequence>MAGQQLDENDHVTLDASGNGTVTFQPDAFRTWNVTSINVRTTQGVTQTPVPQVTVYLGDKSPGQIVSQSWMGNRATAGGSPLWVQPSQRLIVEWTNGVPGTVATASLFGTMDMRR</sequence>
<accession>A0A124H8D1</accession>